<dbReference type="AlphaFoldDB" id="A0A1R3KIX9"/>
<proteinExistence type="predicted"/>
<dbReference type="Proteomes" id="UP000188268">
    <property type="component" value="Unassembled WGS sequence"/>
</dbReference>
<keyword evidence="2" id="KW-1185">Reference proteome</keyword>
<dbReference type="EMBL" id="AWWV01004714">
    <property type="protein sequence ID" value="OMP07004.1"/>
    <property type="molecule type" value="Genomic_DNA"/>
</dbReference>
<organism evidence="1 2">
    <name type="scientific">Corchorus capsularis</name>
    <name type="common">Jute</name>
    <dbReference type="NCBI Taxonomy" id="210143"/>
    <lineage>
        <taxon>Eukaryota</taxon>
        <taxon>Viridiplantae</taxon>
        <taxon>Streptophyta</taxon>
        <taxon>Embryophyta</taxon>
        <taxon>Tracheophyta</taxon>
        <taxon>Spermatophyta</taxon>
        <taxon>Magnoliopsida</taxon>
        <taxon>eudicotyledons</taxon>
        <taxon>Gunneridae</taxon>
        <taxon>Pentapetalae</taxon>
        <taxon>rosids</taxon>
        <taxon>malvids</taxon>
        <taxon>Malvales</taxon>
        <taxon>Malvaceae</taxon>
        <taxon>Grewioideae</taxon>
        <taxon>Apeibeae</taxon>
        <taxon>Corchorus</taxon>
    </lineage>
</organism>
<accession>A0A1R3KIX9</accession>
<dbReference type="Gramene" id="OMP07004">
    <property type="protein sequence ID" value="OMP07004"/>
    <property type="gene ID" value="CCACVL1_01400"/>
</dbReference>
<comment type="caution">
    <text evidence="1">The sequence shown here is derived from an EMBL/GenBank/DDBJ whole genome shotgun (WGS) entry which is preliminary data.</text>
</comment>
<evidence type="ECO:0000313" key="2">
    <source>
        <dbReference type="Proteomes" id="UP000188268"/>
    </source>
</evidence>
<name>A0A1R3KIX9_COCAP</name>
<sequence>MGPERPKITSVLNELKTSQWTNLTKRL</sequence>
<evidence type="ECO:0000313" key="1">
    <source>
        <dbReference type="EMBL" id="OMP07004.1"/>
    </source>
</evidence>
<protein>
    <submittedName>
        <fullName evidence="1">Uncharacterized protein</fullName>
    </submittedName>
</protein>
<reference evidence="1 2" key="1">
    <citation type="submission" date="2013-09" db="EMBL/GenBank/DDBJ databases">
        <title>Corchorus capsularis genome sequencing.</title>
        <authorList>
            <person name="Alam M."/>
            <person name="Haque M.S."/>
            <person name="Islam M.S."/>
            <person name="Emdad E.M."/>
            <person name="Islam M.M."/>
            <person name="Ahmed B."/>
            <person name="Halim A."/>
            <person name="Hossen Q.M.M."/>
            <person name="Hossain M.Z."/>
            <person name="Ahmed R."/>
            <person name="Khan M.M."/>
            <person name="Islam R."/>
            <person name="Rashid M.M."/>
            <person name="Khan S.A."/>
            <person name="Rahman M.S."/>
            <person name="Alam M."/>
        </authorList>
    </citation>
    <scope>NUCLEOTIDE SEQUENCE [LARGE SCALE GENOMIC DNA]</scope>
    <source>
        <strain evidence="2">cv. CVL-1</strain>
        <tissue evidence="1">Whole seedling</tissue>
    </source>
</reference>
<gene>
    <name evidence="1" type="ORF">CCACVL1_01400</name>
</gene>